<dbReference type="EC" id="2.7.11.1" evidence="7"/>
<feature type="active site" description="Proton acceptor" evidence="8">
    <location>
        <position position="165"/>
    </location>
</feature>
<dbReference type="PROSITE" id="PS50011">
    <property type="entry name" value="PROTEIN_KINASE_DOM"/>
    <property type="match status" value="1"/>
</dbReference>
<feature type="compositionally biased region" description="Pro residues" evidence="11">
    <location>
        <begin position="344"/>
        <end position="358"/>
    </location>
</feature>
<evidence type="ECO:0000313" key="15">
    <source>
        <dbReference type="Proteomes" id="UP000215902"/>
    </source>
</evidence>
<feature type="binding site" evidence="9">
    <location>
        <begin position="44"/>
        <end position="52"/>
    </location>
    <ligand>
        <name>ATP</name>
        <dbReference type="ChEBI" id="CHEBI:30616"/>
    </ligand>
</feature>
<feature type="region of interest" description="Disordered" evidence="11">
    <location>
        <begin position="338"/>
        <end position="424"/>
    </location>
</feature>
<comment type="catalytic activity">
    <reaction evidence="7">
        <text>L-threonyl-[protein] + ATP = O-phospho-L-threonyl-[protein] + ADP + H(+)</text>
        <dbReference type="Rhea" id="RHEA:46608"/>
        <dbReference type="Rhea" id="RHEA-COMP:11060"/>
        <dbReference type="Rhea" id="RHEA-COMP:11605"/>
        <dbReference type="ChEBI" id="CHEBI:15378"/>
        <dbReference type="ChEBI" id="CHEBI:30013"/>
        <dbReference type="ChEBI" id="CHEBI:30616"/>
        <dbReference type="ChEBI" id="CHEBI:61977"/>
        <dbReference type="ChEBI" id="CHEBI:456216"/>
        <dbReference type="EC" id="2.7.11.1"/>
    </reaction>
</comment>
<evidence type="ECO:0000256" key="6">
    <source>
        <dbReference type="ARBA" id="ARBA00022840"/>
    </source>
</evidence>
<dbReference type="GO" id="GO:0005524">
    <property type="term" value="F:ATP binding"/>
    <property type="evidence" value="ECO:0007669"/>
    <property type="project" value="UniProtKB-UniRule"/>
</dbReference>
<evidence type="ECO:0000256" key="8">
    <source>
        <dbReference type="PIRSR" id="PIRSR038172-1"/>
    </source>
</evidence>
<protein>
    <recommendedName>
        <fullName evidence="7">Mitogen-activated protein kinase kinase kinase kinase</fullName>
        <ecNumber evidence="7">2.7.11.1</ecNumber>
    </recommendedName>
</protein>
<feature type="domain" description="CNH" evidence="13">
    <location>
        <begin position="441"/>
        <end position="777"/>
    </location>
</feature>
<dbReference type="SMART" id="SM00220">
    <property type="entry name" value="S_TKc"/>
    <property type="match status" value="1"/>
</dbReference>
<feature type="compositionally biased region" description="Pro residues" evidence="11">
    <location>
        <begin position="402"/>
        <end position="421"/>
    </location>
</feature>
<dbReference type="PROSITE" id="PS50219">
    <property type="entry name" value="CNH"/>
    <property type="match status" value="1"/>
</dbReference>
<evidence type="ECO:0000256" key="3">
    <source>
        <dbReference type="ARBA" id="ARBA00022553"/>
    </source>
</evidence>
<dbReference type="InterPro" id="IPR050629">
    <property type="entry name" value="STE20/SPS1-PAK"/>
</dbReference>
<proteinExistence type="inferred from homology"/>
<comment type="cofactor">
    <cofactor evidence="1 7">
        <name>Mg(2+)</name>
        <dbReference type="ChEBI" id="CHEBI:18420"/>
    </cofactor>
</comment>
<sequence length="809" mass="89459">MQPSGPAVKQNNLSRSSIFRAHPELFSVIKGYDPWEFYRNIKEVGSGTYGHVYKVQNLSTDGIAALKCVKIEPKDDLKNILAELYALKDCQHANIVQFYGAFLTEIRAPRQLCLWMAMEYCGGKSLQDIYNVTQTALKESVIAFVCRESLRALAHMHSLHRLHRDIKGANILLTMEGAVKLADFGIAAQITATLGKRMSFIGTPYWMAPEVADVRRTGGYNELCDVWSVGITAIELAELEPPLFSLPPMKALQAIASRGYRQPTLRRRAAWTESFHSFLCAALRLNPRHRSSAAQLLQHQFIAAPGLGEHLTVALLREFQDVCSQRRANVQHLLQMPARQSPRQPHPQPPPLRTPPPQQQQQLPSNQATSSITDNSPAQAPKSQEKPNFSPSVHQPLRRKPVAPPSRPPPPRTSPAAPPASPHSSVPWMGAGLVQLFDTCPLKINCCARWNGSGGAGQDDDSLLLLGANEGLYCMSLSQLHESVMVQLLPMRCIWLDVYRDVVTAACGRHPRLYRLDLPALISQQQSKQPRLLLGRARSAAVAKVPSTKGCIRAAARCHPATGQRWLVCALPDSVVLLRWDPGRRRFNPCRLVRPAEMPQPLLTLELLTRPDKELPFACLGAMGSNSLLATDSSSSSSIVRFHLLEFERADCDIQLLPVPDLGYRRIHPGYGHLNLEELGLVHLEQLGSRSVLLCHGRLAILHRLDTGRACSFGDSSEAADGRIEFPFVVEAAQPLADSLLAFHCHGFQARAWQTGEVVQDVTDQSHVYRFLGFAGRSAVLERRPVSDPMASCDIVMVIGHIADGSERL</sequence>
<keyword evidence="3" id="KW-0597">Phosphoprotein</keyword>
<evidence type="ECO:0000256" key="2">
    <source>
        <dbReference type="ARBA" id="ARBA00008874"/>
    </source>
</evidence>
<comment type="function">
    <text evidence="7">Serine/threonine kinase that plays a role in the response to environmental stress. Appears to act upstream of the JUN N-terminal pathway.</text>
</comment>
<dbReference type="AlphaFoldDB" id="A0A267FHQ3"/>
<feature type="compositionally biased region" description="Polar residues" evidence="11">
    <location>
        <begin position="370"/>
        <end position="393"/>
    </location>
</feature>
<evidence type="ECO:0000256" key="9">
    <source>
        <dbReference type="PIRSR" id="PIRSR038172-2"/>
    </source>
</evidence>
<evidence type="ECO:0000259" key="13">
    <source>
        <dbReference type="PROSITE" id="PS50219"/>
    </source>
</evidence>
<dbReference type="PROSITE" id="PS00107">
    <property type="entry name" value="PROTEIN_KINASE_ATP"/>
    <property type="match status" value="1"/>
</dbReference>
<evidence type="ECO:0000256" key="5">
    <source>
        <dbReference type="ARBA" id="ARBA00022741"/>
    </source>
</evidence>
<reference evidence="14 15" key="1">
    <citation type="submission" date="2017-06" db="EMBL/GenBank/DDBJ databases">
        <title>A platform for efficient transgenesis in Macrostomum lignano, a flatworm model organism for stem cell research.</title>
        <authorList>
            <person name="Berezikov E."/>
        </authorList>
    </citation>
    <scope>NUCLEOTIDE SEQUENCE [LARGE SCALE GENOMIC DNA]</scope>
    <source>
        <strain evidence="14">DV1</strain>
        <tissue evidence="14">Whole organism</tissue>
    </source>
</reference>
<feature type="compositionally biased region" description="Low complexity" evidence="11">
    <location>
        <begin position="359"/>
        <end position="369"/>
    </location>
</feature>
<accession>A0A267FHQ3</accession>
<keyword evidence="4 7" id="KW-0808">Transferase</keyword>
<evidence type="ECO:0000313" key="14">
    <source>
        <dbReference type="EMBL" id="PAA72589.1"/>
    </source>
</evidence>
<gene>
    <name evidence="14" type="ORF">BOX15_Mlig028454g2</name>
</gene>
<feature type="binding site" evidence="9 10">
    <location>
        <position position="67"/>
    </location>
    <ligand>
        <name>ATP</name>
        <dbReference type="ChEBI" id="CHEBI:30616"/>
    </ligand>
</feature>
<evidence type="ECO:0000256" key="1">
    <source>
        <dbReference type="ARBA" id="ARBA00001946"/>
    </source>
</evidence>
<keyword evidence="15" id="KW-1185">Reference proteome</keyword>
<evidence type="ECO:0000256" key="7">
    <source>
        <dbReference type="PIRNR" id="PIRNR038172"/>
    </source>
</evidence>
<dbReference type="InterPro" id="IPR000719">
    <property type="entry name" value="Prot_kinase_dom"/>
</dbReference>
<dbReference type="GO" id="GO:0106310">
    <property type="term" value="F:protein serine kinase activity"/>
    <property type="evidence" value="ECO:0007669"/>
    <property type="project" value="RHEA"/>
</dbReference>
<organism evidence="14 15">
    <name type="scientific">Macrostomum lignano</name>
    <dbReference type="NCBI Taxonomy" id="282301"/>
    <lineage>
        <taxon>Eukaryota</taxon>
        <taxon>Metazoa</taxon>
        <taxon>Spiralia</taxon>
        <taxon>Lophotrochozoa</taxon>
        <taxon>Platyhelminthes</taxon>
        <taxon>Rhabditophora</taxon>
        <taxon>Macrostomorpha</taxon>
        <taxon>Macrostomida</taxon>
        <taxon>Macrostomidae</taxon>
        <taxon>Macrostomum</taxon>
    </lineage>
</organism>
<dbReference type="SMART" id="SM00036">
    <property type="entry name" value="CNH"/>
    <property type="match status" value="1"/>
</dbReference>
<dbReference type="PANTHER" id="PTHR48012">
    <property type="entry name" value="STERILE20-LIKE KINASE, ISOFORM B-RELATED"/>
    <property type="match status" value="1"/>
</dbReference>
<dbReference type="EMBL" id="NIVC01001077">
    <property type="protein sequence ID" value="PAA72589.1"/>
    <property type="molecule type" value="Genomic_DNA"/>
</dbReference>
<dbReference type="PIRSF" id="PIRSF038172">
    <property type="entry name" value="MAPKKKK"/>
    <property type="match status" value="1"/>
</dbReference>
<dbReference type="InterPro" id="IPR011009">
    <property type="entry name" value="Kinase-like_dom_sf"/>
</dbReference>
<comment type="similarity">
    <text evidence="2 7">Belongs to the protein kinase superfamily. STE Ser/Thr protein kinase family. STE20 subfamily.</text>
</comment>
<dbReference type="GO" id="GO:0005737">
    <property type="term" value="C:cytoplasm"/>
    <property type="evidence" value="ECO:0007669"/>
    <property type="project" value="TreeGrafter"/>
</dbReference>
<feature type="domain" description="Protein kinase" evidence="12">
    <location>
        <begin position="38"/>
        <end position="302"/>
    </location>
</feature>
<dbReference type="InterPro" id="IPR001180">
    <property type="entry name" value="CNH_dom"/>
</dbReference>
<keyword evidence="6 7" id="KW-0067">ATP-binding</keyword>
<dbReference type="GO" id="GO:0008349">
    <property type="term" value="F:MAP kinase kinase kinase kinase activity"/>
    <property type="evidence" value="ECO:0007669"/>
    <property type="project" value="InterPro"/>
</dbReference>
<dbReference type="InterPro" id="IPR021160">
    <property type="entry name" value="MAPKKKK"/>
</dbReference>
<name>A0A267FHQ3_9PLAT</name>
<keyword evidence="7" id="KW-0418">Kinase</keyword>
<dbReference type="Gene3D" id="1.10.510.10">
    <property type="entry name" value="Transferase(Phosphotransferase) domain 1"/>
    <property type="match status" value="1"/>
</dbReference>
<evidence type="ECO:0000259" key="12">
    <source>
        <dbReference type="PROSITE" id="PS50011"/>
    </source>
</evidence>
<dbReference type="STRING" id="282301.A0A267FHQ3"/>
<dbReference type="Pfam" id="PF00069">
    <property type="entry name" value="Pkinase"/>
    <property type="match status" value="1"/>
</dbReference>
<dbReference type="Pfam" id="PF00780">
    <property type="entry name" value="CNH"/>
    <property type="match status" value="1"/>
</dbReference>
<comment type="catalytic activity">
    <reaction evidence="7">
        <text>L-seryl-[protein] + ATP = O-phospho-L-seryl-[protein] + ADP + H(+)</text>
        <dbReference type="Rhea" id="RHEA:17989"/>
        <dbReference type="Rhea" id="RHEA-COMP:9863"/>
        <dbReference type="Rhea" id="RHEA-COMP:11604"/>
        <dbReference type="ChEBI" id="CHEBI:15378"/>
        <dbReference type="ChEBI" id="CHEBI:29999"/>
        <dbReference type="ChEBI" id="CHEBI:30616"/>
        <dbReference type="ChEBI" id="CHEBI:83421"/>
        <dbReference type="ChEBI" id="CHEBI:456216"/>
        <dbReference type="EC" id="2.7.11.1"/>
    </reaction>
</comment>
<dbReference type="PANTHER" id="PTHR48012:SF18">
    <property type="entry name" value="HAPPYHOUR, ISOFORM A"/>
    <property type="match status" value="1"/>
</dbReference>
<evidence type="ECO:0000256" key="10">
    <source>
        <dbReference type="PROSITE-ProRule" id="PRU10141"/>
    </source>
</evidence>
<dbReference type="Proteomes" id="UP000215902">
    <property type="component" value="Unassembled WGS sequence"/>
</dbReference>
<dbReference type="OrthoDB" id="8693905at2759"/>
<evidence type="ECO:0000256" key="4">
    <source>
        <dbReference type="ARBA" id="ARBA00022679"/>
    </source>
</evidence>
<dbReference type="SUPFAM" id="SSF56112">
    <property type="entry name" value="Protein kinase-like (PK-like)"/>
    <property type="match status" value="1"/>
</dbReference>
<keyword evidence="5 7" id="KW-0547">Nucleotide-binding</keyword>
<comment type="caution">
    <text evidence="14">The sequence shown here is derived from an EMBL/GenBank/DDBJ whole genome shotgun (WGS) entry which is preliminary data.</text>
</comment>
<keyword evidence="7" id="KW-0723">Serine/threonine-protein kinase</keyword>
<evidence type="ECO:0000256" key="11">
    <source>
        <dbReference type="SAM" id="MobiDB-lite"/>
    </source>
</evidence>
<dbReference type="InterPro" id="IPR017441">
    <property type="entry name" value="Protein_kinase_ATP_BS"/>
</dbReference>